<protein>
    <submittedName>
        <fullName evidence="1">Uncharacterized protein</fullName>
    </submittedName>
</protein>
<proteinExistence type="predicted"/>
<dbReference type="AlphaFoldDB" id="A0A834Z987"/>
<gene>
    <name evidence="1" type="ORF">HHK36_012721</name>
</gene>
<dbReference type="OrthoDB" id="2016045at2759"/>
<evidence type="ECO:0000313" key="2">
    <source>
        <dbReference type="Proteomes" id="UP000655225"/>
    </source>
</evidence>
<comment type="caution">
    <text evidence="1">The sequence shown here is derived from an EMBL/GenBank/DDBJ whole genome shotgun (WGS) entry which is preliminary data.</text>
</comment>
<dbReference type="EMBL" id="JABCRI010000008">
    <property type="protein sequence ID" value="KAF8401775.1"/>
    <property type="molecule type" value="Genomic_DNA"/>
</dbReference>
<dbReference type="Proteomes" id="UP000655225">
    <property type="component" value="Unassembled WGS sequence"/>
</dbReference>
<evidence type="ECO:0000313" key="1">
    <source>
        <dbReference type="EMBL" id="KAF8401775.1"/>
    </source>
</evidence>
<keyword evidence="2" id="KW-1185">Reference proteome</keyword>
<sequence length="157" mass="17463">MMWNMRYNLNELDGNGRGIQAFTVETTIDGHFGSGPHIYDSNSNWYALGYVIGVYRYVSSVSVSVEGVSMVSMEAYRLILVNITVSKCVSTSIELYHCNTEFSLLNDILKKHGAEGEEVLGQAQFAQLLQPVLQELADALAGKHVVVTQNIKIINRF</sequence>
<organism evidence="1 2">
    <name type="scientific">Tetracentron sinense</name>
    <name type="common">Spur-leaf</name>
    <dbReference type="NCBI Taxonomy" id="13715"/>
    <lineage>
        <taxon>Eukaryota</taxon>
        <taxon>Viridiplantae</taxon>
        <taxon>Streptophyta</taxon>
        <taxon>Embryophyta</taxon>
        <taxon>Tracheophyta</taxon>
        <taxon>Spermatophyta</taxon>
        <taxon>Magnoliopsida</taxon>
        <taxon>Trochodendrales</taxon>
        <taxon>Trochodendraceae</taxon>
        <taxon>Tetracentron</taxon>
    </lineage>
</organism>
<name>A0A834Z987_TETSI</name>
<accession>A0A834Z987</accession>
<reference evidence="1 2" key="1">
    <citation type="submission" date="2020-04" db="EMBL/GenBank/DDBJ databases">
        <title>Plant Genome Project.</title>
        <authorList>
            <person name="Zhang R.-G."/>
        </authorList>
    </citation>
    <scope>NUCLEOTIDE SEQUENCE [LARGE SCALE GENOMIC DNA]</scope>
    <source>
        <strain evidence="1">YNK0</strain>
        <tissue evidence="1">Leaf</tissue>
    </source>
</reference>